<proteinExistence type="predicted"/>
<feature type="region of interest" description="Disordered" evidence="2">
    <location>
        <begin position="74"/>
        <end position="128"/>
    </location>
</feature>
<evidence type="ECO:0000313" key="5">
    <source>
        <dbReference type="Proteomes" id="UP001160142"/>
    </source>
</evidence>
<dbReference type="Pfam" id="PF00498">
    <property type="entry name" value="FHA"/>
    <property type="match status" value="1"/>
</dbReference>
<gene>
    <name evidence="4" type="ORF">M2152_000758</name>
</gene>
<sequence>MTCSYCGTHLPVGAMFCGECGRAVAVRDAATPAPAAEEPALAPWSLQELVVEDLVVPEAQHPAVREDFLADLPPAVVDQNPTPPVATTPPAPVAPPEATPPPPPSQPEPIVHAPTAPPASREDAPGEHGLTCAQCGAALSETDIFCGECGLVRVGGSALPRDTEIIEPFPWSDDPLVVTDSAPEPVAPEPVVPEPVVPEPGVPEPIARSTDGRHAAATPVDAVLRLDEDLEQTRIVAPGAGGDRFILQFSTGESVSVTGTGLLGRNPTPEPGEHMDTIVAISDPGKSVSKTHLEFGREGGAFWVSDRYSGNGTIVREPERPARRCEPGKRYRIARGTRVEIGEQFFIVS</sequence>
<dbReference type="SUPFAM" id="SSF49879">
    <property type="entry name" value="SMAD/FHA domain"/>
    <property type="match status" value="1"/>
</dbReference>
<dbReference type="InterPro" id="IPR000253">
    <property type="entry name" value="FHA_dom"/>
</dbReference>
<feature type="domain" description="FHA" evidence="3">
    <location>
        <begin position="261"/>
        <end position="315"/>
    </location>
</feature>
<organism evidence="4 5">
    <name type="scientific">Antiquaquibacter oligotrophicus</name>
    <dbReference type="NCBI Taxonomy" id="2880260"/>
    <lineage>
        <taxon>Bacteria</taxon>
        <taxon>Bacillati</taxon>
        <taxon>Actinomycetota</taxon>
        <taxon>Actinomycetes</taxon>
        <taxon>Micrococcales</taxon>
        <taxon>Microbacteriaceae</taxon>
        <taxon>Antiquaquibacter</taxon>
    </lineage>
</organism>
<protein>
    <submittedName>
        <fullName evidence="4">Nucleic acid-binding Zn ribbon protein</fullName>
    </submittedName>
</protein>
<evidence type="ECO:0000313" key="4">
    <source>
        <dbReference type="EMBL" id="MDH6180576.1"/>
    </source>
</evidence>
<dbReference type="Proteomes" id="UP001160142">
    <property type="component" value="Unassembled WGS sequence"/>
</dbReference>
<comment type="caution">
    <text evidence="4">The sequence shown here is derived from an EMBL/GenBank/DDBJ whole genome shotgun (WGS) entry which is preliminary data.</text>
</comment>
<dbReference type="Gene3D" id="2.60.200.20">
    <property type="match status" value="1"/>
</dbReference>
<evidence type="ECO:0000256" key="1">
    <source>
        <dbReference type="ARBA" id="ARBA00022553"/>
    </source>
</evidence>
<keyword evidence="1" id="KW-0597">Phosphoprotein</keyword>
<name>A0ABT6KKQ9_9MICO</name>
<dbReference type="PROSITE" id="PS50006">
    <property type="entry name" value="FHA_DOMAIN"/>
    <property type="match status" value="1"/>
</dbReference>
<dbReference type="EMBL" id="JARXVQ010000001">
    <property type="protein sequence ID" value="MDH6180576.1"/>
    <property type="molecule type" value="Genomic_DNA"/>
</dbReference>
<reference evidence="4 5" key="1">
    <citation type="submission" date="2023-04" db="EMBL/GenBank/DDBJ databases">
        <title>Genome Encyclopedia of Bacteria and Archaea VI: Functional Genomics of Type Strains.</title>
        <authorList>
            <person name="Whitman W."/>
        </authorList>
    </citation>
    <scope>NUCLEOTIDE SEQUENCE [LARGE SCALE GENOMIC DNA]</scope>
    <source>
        <strain evidence="4 5">SG_E_30_P1</strain>
    </source>
</reference>
<dbReference type="InterPro" id="IPR008984">
    <property type="entry name" value="SMAD_FHA_dom_sf"/>
</dbReference>
<keyword evidence="5" id="KW-1185">Reference proteome</keyword>
<feature type="compositionally biased region" description="Pro residues" evidence="2">
    <location>
        <begin position="81"/>
        <end position="107"/>
    </location>
</feature>
<evidence type="ECO:0000256" key="2">
    <source>
        <dbReference type="SAM" id="MobiDB-lite"/>
    </source>
</evidence>
<dbReference type="RefSeq" id="WP_322132923.1">
    <property type="nucleotide sequence ID" value="NZ_JARXVQ010000001.1"/>
</dbReference>
<accession>A0ABT6KKQ9</accession>
<evidence type="ECO:0000259" key="3">
    <source>
        <dbReference type="PROSITE" id="PS50006"/>
    </source>
</evidence>